<evidence type="ECO:0000313" key="2">
    <source>
        <dbReference type="Proteomes" id="UP001342826"/>
    </source>
</evidence>
<proteinExistence type="predicted"/>
<comment type="caution">
    <text evidence="1">The sequence shown here is derived from an EMBL/GenBank/DDBJ whole genome shotgun (WGS) entry which is preliminary data.</text>
</comment>
<organism evidence="1 2">
    <name type="scientific">Metabacillus fastidiosus</name>
    <dbReference type="NCBI Taxonomy" id="1458"/>
    <lineage>
        <taxon>Bacteria</taxon>
        <taxon>Bacillati</taxon>
        <taxon>Bacillota</taxon>
        <taxon>Bacilli</taxon>
        <taxon>Bacillales</taxon>
        <taxon>Bacillaceae</taxon>
        <taxon>Metabacillus</taxon>
    </lineage>
</organism>
<keyword evidence="2" id="KW-1185">Reference proteome</keyword>
<evidence type="ECO:0000313" key="1">
    <source>
        <dbReference type="EMBL" id="MED4404123.1"/>
    </source>
</evidence>
<accession>A0ABU6P449</accession>
<dbReference type="GeneID" id="301143082"/>
<protein>
    <submittedName>
        <fullName evidence="1">YaaC family protein</fullName>
    </submittedName>
</protein>
<dbReference type="RefSeq" id="WP_066235210.1">
    <property type="nucleotide sequence ID" value="NZ_JARTFQ010000013.1"/>
</dbReference>
<dbReference type="Proteomes" id="UP001342826">
    <property type="component" value="Unassembled WGS sequence"/>
</dbReference>
<dbReference type="Pfam" id="PF14175">
    <property type="entry name" value="YaaC"/>
    <property type="match status" value="1"/>
</dbReference>
<sequence length="317" mass="37742">MMISPWENLLSYHSIETVQKRLETKYKNNSFTNPSSLAYENCSRFVYFLKHGENFFNQANKAPTSLQPMLLFYGLSQLLKACLLINDPLYPETSTVLAHGVSSRKRKKQNYHFLKDEVKIQRNGFFSHIATKMFDIKNVEADKYSMEELFKQLAEMNDLFHFHHSKVTHTAVDINKDFIIIPHHVADLFHMTSNRLAEFLMERYSFLSLGHINEEGIHLILEQSIQSFNSIPFMYHLQEDKYYISTSRDFSNYIPELLIHYLLLYNLSMISRYETEWWYDLLLSMSSNDYPFILKYLEICKRKIPHYIWKYIDSVIS</sequence>
<gene>
    <name evidence="1" type="ORF">P9271_22825</name>
</gene>
<reference evidence="1 2" key="1">
    <citation type="submission" date="2023-03" db="EMBL/GenBank/DDBJ databases">
        <title>Bacillus Genome Sequencing.</title>
        <authorList>
            <person name="Dunlap C."/>
        </authorList>
    </citation>
    <scope>NUCLEOTIDE SEQUENCE [LARGE SCALE GENOMIC DNA]</scope>
    <source>
        <strain evidence="1 2">NRS-1717</strain>
    </source>
</reference>
<dbReference type="InterPro" id="IPR026988">
    <property type="entry name" value="YaaC-like"/>
</dbReference>
<name>A0ABU6P449_9BACI</name>
<dbReference type="EMBL" id="JARTFS010000025">
    <property type="protein sequence ID" value="MED4404123.1"/>
    <property type="molecule type" value="Genomic_DNA"/>
</dbReference>